<feature type="domain" description="Reverse transcriptase" evidence="2">
    <location>
        <begin position="868"/>
        <end position="1148"/>
    </location>
</feature>
<dbReference type="SUPFAM" id="SSF56219">
    <property type="entry name" value="DNase I-like"/>
    <property type="match status" value="1"/>
</dbReference>
<proteinExistence type="predicted"/>
<gene>
    <name evidence="3" type="ORF">FSB_LOCUS17438</name>
</gene>
<dbReference type="PROSITE" id="PS50878">
    <property type="entry name" value="RT_POL"/>
    <property type="match status" value="1"/>
</dbReference>
<feature type="region of interest" description="Disordered" evidence="1">
    <location>
        <begin position="169"/>
        <end position="233"/>
    </location>
</feature>
<accession>A0A2N9FFB6</accession>
<name>A0A2N9FFB6_FAGSY</name>
<evidence type="ECO:0000313" key="3">
    <source>
        <dbReference type="EMBL" id="SPC89556.1"/>
    </source>
</evidence>
<reference evidence="3" key="1">
    <citation type="submission" date="2018-02" db="EMBL/GenBank/DDBJ databases">
        <authorList>
            <person name="Cohen D.B."/>
            <person name="Kent A.D."/>
        </authorList>
    </citation>
    <scope>NUCLEOTIDE SEQUENCE</scope>
</reference>
<sequence>MAASKATGGDFFRHHRDGYKAIHVIRRSNQYGQYLEVSEFHSGSRKGVIRIPAGLEQQGWAQFSLFCKGHQKQATLPQRQNTNDRRREVDRAAGTNKAIEGGKPQIMHQDIIFQKHVTDPGNKAMGLISVDMPKNMVNSRVQLSLELELGCGPDGTWVITRADLQNSKPTRTHLTKNTSLPKGPITRPVSQSVWRPKTQPVKITHQTPHPPPAATTQAECSHSKPSTSTEKTRDIAAVPTVSDDTVSEVDTWAHQVRHGKKMIVPEIPPIPLSPNPFYALSVSEMGETSTASPEPLVSSEILESSTALTLVSTISDNAENKVTLLSSSEKSAGFGDEVTRTWGSSSDWVLELRDGKRISIPLSLIRQPATGEPCIPDLAEEPKVLLLEGFEDMGSLKGQSDFEENDDEEEDASVVWEDPEFSKEGGMVVCCEENDRPLEIEPLAALLPSPSHLPELRADEARDANSHSDWVMGKYKEFGEYLGASYEGYEEEVIKLLQAIDARRPQQPSDKANFSKETKMDIITRGMVRSLWGIHHLDWVYLGSEGASGGILLMWDRRVVEKIDEAIGLFSVSCKFKCVEDQNEWAFSGVYGPQTDRERRLMWEELSGLASWWSTPWCLGGDFNVVRFPSERLGADQFTSAMNDFSEFIFSMGLRDIQLEGGRYTWSNNRENAAMSRIDRPFRFENMWLKAEGFGELVQGWWDSYQIEGTPSFILAKKLKALKSDLKKWNDEVFGNVAHKRNQLMTELNKLDVDVEDRPLSEEEKNQRERIVAELERNALMNEISWRQKSRVLWLQEDPQAISECITQFYNYLFMEEDCRRPLLDGLDFSMLSTGEAAGLERPFEEEKVLGVVQGFVGDKAWAGWFSNGFLPILLGGGQNGYLEALIPKKSEAVEVRDFRPISLVGGVYKILAKLLANRLRMVLPTIISPSQNAFIQGRQILDSVLIANECLDSRMKQGVPGVICKLDVEKAYDHVNWEFLLYLLQRCGFPLRWRKWIWFCISTVRFSILINGCPSGFFPSSRGLRQGDPLSPLLFVIVMEALSRLMDRTVQGRLLSGFTVGSSVEREVTVSHLLFADDTLIFCDANPSKIEHLGCVLTWFEAISGLKINLGKSEMVPVGEVPNMEELVCILGCKQGLLPMKYLGLPLGAKFKETTIWNPILEKMERRLAGWKRLYLSKGGKVTLIKSTLSNLPTYYLSLFPIPAAVAYRLEKLQRDFLWSGIGEEFKYHLVSWSKICEPLCSGGLAIRNLRRFNQALLGKWLWRYGTEPDALWRQVVEAKYGNLWGGWCSKDCRGPYGVGLWKNIRKEWESFSKHLYMEVGNGTRIRFWHDRWCGMESLKVAFPELFSIARDQEASIADLMSIGTGVLHWDVSFIRNVHDWELESLTSFMDLIYGYPLRRTGEDQLCWERPSKHVFAVKRYYKALLNSPNVLFPWKLIWKSKTPPRVAFFSWTAALGKVAHHR</sequence>
<evidence type="ECO:0000259" key="2">
    <source>
        <dbReference type="PROSITE" id="PS50878"/>
    </source>
</evidence>
<dbReference type="InterPro" id="IPR000477">
    <property type="entry name" value="RT_dom"/>
</dbReference>
<evidence type="ECO:0000256" key="1">
    <source>
        <dbReference type="SAM" id="MobiDB-lite"/>
    </source>
</evidence>
<organism evidence="3">
    <name type="scientific">Fagus sylvatica</name>
    <name type="common">Beechnut</name>
    <dbReference type="NCBI Taxonomy" id="28930"/>
    <lineage>
        <taxon>Eukaryota</taxon>
        <taxon>Viridiplantae</taxon>
        <taxon>Streptophyta</taxon>
        <taxon>Embryophyta</taxon>
        <taxon>Tracheophyta</taxon>
        <taxon>Spermatophyta</taxon>
        <taxon>Magnoliopsida</taxon>
        <taxon>eudicotyledons</taxon>
        <taxon>Gunneridae</taxon>
        <taxon>Pentapetalae</taxon>
        <taxon>rosids</taxon>
        <taxon>fabids</taxon>
        <taxon>Fagales</taxon>
        <taxon>Fagaceae</taxon>
        <taxon>Fagus</taxon>
    </lineage>
</organism>
<dbReference type="SUPFAM" id="SSF56672">
    <property type="entry name" value="DNA/RNA polymerases"/>
    <property type="match status" value="1"/>
</dbReference>
<protein>
    <recommendedName>
        <fullName evidence="2">Reverse transcriptase domain-containing protein</fullName>
    </recommendedName>
</protein>
<dbReference type="PANTHER" id="PTHR33116">
    <property type="entry name" value="REVERSE TRANSCRIPTASE ZINC-BINDING DOMAIN-CONTAINING PROTEIN-RELATED-RELATED"/>
    <property type="match status" value="1"/>
</dbReference>
<dbReference type="PANTHER" id="PTHR33116:SF78">
    <property type="entry name" value="OS12G0587133 PROTEIN"/>
    <property type="match status" value="1"/>
</dbReference>
<dbReference type="Gene3D" id="3.60.10.10">
    <property type="entry name" value="Endonuclease/exonuclease/phosphatase"/>
    <property type="match status" value="1"/>
</dbReference>
<dbReference type="EMBL" id="OIVN01001078">
    <property type="protein sequence ID" value="SPC89556.1"/>
    <property type="molecule type" value="Genomic_DNA"/>
</dbReference>
<feature type="compositionally biased region" description="Polar residues" evidence="1">
    <location>
        <begin position="219"/>
        <end position="229"/>
    </location>
</feature>
<dbReference type="InterPro" id="IPR043502">
    <property type="entry name" value="DNA/RNA_pol_sf"/>
</dbReference>
<dbReference type="Pfam" id="PF00078">
    <property type="entry name" value="RVT_1"/>
    <property type="match status" value="1"/>
</dbReference>
<dbReference type="InterPro" id="IPR036691">
    <property type="entry name" value="Endo/exonu/phosph_ase_sf"/>
</dbReference>
<dbReference type="CDD" id="cd01650">
    <property type="entry name" value="RT_nLTR_like"/>
    <property type="match status" value="1"/>
</dbReference>